<feature type="compositionally biased region" description="Pro residues" evidence="12">
    <location>
        <begin position="1"/>
        <end position="14"/>
    </location>
</feature>
<evidence type="ECO:0000256" key="7">
    <source>
        <dbReference type="ARBA" id="ARBA00022927"/>
    </source>
</evidence>
<feature type="non-terminal residue" evidence="14">
    <location>
        <position position="155"/>
    </location>
</feature>
<evidence type="ECO:0000256" key="4">
    <source>
        <dbReference type="ARBA" id="ARBA00022448"/>
    </source>
</evidence>
<dbReference type="EMBL" id="SKBN01000447">
    <property type="protein sequence ID" value="TGJ78125.1"/>
    <property type="molecule type" value="Genomic_DNA"/>
</dbReference>
<evidence type="ECO:0000256" key="10">
    <source>
        <dbReference type="ARBA" id="ARBA00023128"/>
    </source>
</evidence>
<evidence type="ECO:0000256" key="3">
    <source>
        <dbReference type="ARBA" id="ARBA00020796"/>
    </source>
</evidence>
<evidence type="ECO:0000256" key="9">
    <source>
        <dbReference type="ARBA" id="ARBA00023010"/>
    </source>
</evidence>
<keyword evidence="4" id="KW-0813">Transport</keyword>
<evidence type="ECO:0000256" key="13">
    <source>
        <dbReference type="SAM" id="Phobius"/>
    </source>
</evidence>
<evidence type="ECO:0000256" key="2">
    <source>
        <dbReference type="ARBA" id="ARBA00006355"/>
    </source>
</evidence>
<evidence type="ECO:0000313" key="14">
    <source>
        <dbReference type="EMBL" id="TGJ78125.1"/>
    </source>
</evidence>
<feature type="region of interest" description="Disordered" evidence="12">
    <location>
        <begin position="1"/>
        <end position="59"/>
    </location>
</feature>
<dbReference type="STRING" id="37992.A0A4Z0YFT1"/>
<keyword evidence="10" id="KW-0496">Mitochondrion</keyword>
<comment type="similarity">
    <text evidence="2">Belongs to the TIM54 family.</text>
</comment>
<accession>A0A4Z0YFT1</accession>
<feature type="compositionally biased region" description="Low complexity" evidence="12">
    <location>
        <begin position="15"/>
        <end position="50"/>
    </location>
</feature>
<evidence type="ECO:0000256" key="5">
    <source>
        <dbReference type="ARBA" id="ARBA00022692"/>
    </source>
</evidence>
<evidence type="ECO:0000256" key="6">
    <source>
        <dbReference type="ARBA" id="ARBA00022792"/>
    </source>
</evidence>
<comment type="subcellular location">
    <subcellularLocation>
        <location evidence="1">Mitochondrion inner membrane</location>
        <topology evidence="1">Single-pass membrane protein</topology>
    </subcellularLocation>
</comment>
<dbReference type="AlphaFoldDB" id="A0A4Z0YFT1"/>
<dbReference type="OrthoDB" id="5598305at2759"/>
<sequence>MADSKPPPPPPPPATGATTGAATGAATGATSAPNASVSPPTSTSTSTSTTGTAYKAPISNPALRMMGFPNLPKKLPSRNWMIFWTLTGSLSAAIIYDKREKKRATARWARAVSHLGKEPIASPSEMPRKLTIFLESPPADGLRVAQDHFTEYVKP</sequence>
<evidence type="ECO:0000256" key="8">
    <source>
        <dbReference type="ARBA" id="ARBA00022989"/>
    </source>
</evidence>
<keyword evidence="7" id="KW-0653">Protein transport</keyword>
<keyword evidence="5 13" id="KW-0812">Transmembrane</keyword>
<gene>
    <name evidence="14" type="ORF">E0Z10_g10639</name>
</gene>
<dbReference type="Proteomes" id="UP000297716">
    <property type="component" value="Unassembled WGS sequence"/>
</dbReference>
<keyword evidence="8 13" id="KW-1133">Transmembrane helix</keyword>
<feature type="transmembrane region" description="Helical" evidence="13">
    <location>
        <begin position="80"/>
        <end position="97"/>
    </location>
</feature>
<dbReference type="GO" id="GO:0015031">
    <property type="term" value="P:protein transport"/>
    <property type="evidence" value="ECO:0007669"/>
    <property type="project" value="UniProtKB-KW"/>
</dbReference>
<evidence type="ECO:0000256" key="1">
    <source>
        <dbReference type="ARBA" id="ARBA00004434"/>
    </source>
</evidence>
<dbReference type="InterPro" id="IPR021056">
    <property type="entry name" value="Mt_import_IM_translocase_Tim54"/>
</dbReference>
<keyword evidence="11 13" id="KW-0472">Membrane</keyword>
<proteinExistence type="inferred from homology"/>
<organism evidence="14 15">
    <name type="scientific">Xylaria hypoxylon</name>
    <dbReference type="NCBI Taxonomy" id="37992"/>
    <lineage>
        <taxon>Eukaryota</taxon>
        <taxon>Fungi</taxon>
        <taxon>Dikarya</taxon>
        <taxon>Ascomycota</taxon>
        <taxon>Pezizomycotina</taxon>
        <taxon>Sordariomycetes</taxon>
        <taxon>Xylariomycetidae</taxon>
        <taxon>Xylariales</taxon>
        <taxon>Xylariaceae</taxon>
        <taxon>Xylaria</taxon>
    </lineage>
</organism>
<comment type="caution">
    <text evidence="14">The sequence shown here is derived from an EMBL/GenBank/DDBJ whole genome shotgun (WGS) entry which is preliminary data.</text>
</comment>
<dbReference type="Pfam" id="PF11711">
    <property type="entry name" value="Tim54"/>
    <property type="match status" value="1"/>
</dbReference>
<keyword evidence="9" id="KW-0811">Translocation</keyword>
<name>A0A4Z0YFT1_9PEZI</name>
<evidence type="ECO:0000256" key="12">
    <source>
        <dbReference type="SAM" id="MobiDB-lite"/>
    </source>
</evidence>
<keyword evidence="6" id="KW-0999">Mitochondrion inner membrane</keyword>
<evidence type="ECO:0000313" key="15">
    <source>
        <dbReference type="Proteomes" id="UP000297716"/>
    </source>
</evidence>
<keyword evidence="15" id="KW-1185">Reference proteome</keyword>
<dbReference type="GO" id="GO:0005743">
    <property type="term" value="C:mitochondrial inner membrane"/>
    <property type="evidence" value="ECO:0007669"/>
    <property type="project" value="UniProtKB-SubCell"/>
</dbReference>
<evidence type="ECO:0000256" key="11">
    <source>
        <dbReference type="ARBA" id="ARBA00023136"/>
    </source>
</evidence>
<reference evidence="14 15" key="1">
    <citation type="submission" date="2019-03" db="EMBL/GenBank/DDBJ databases">
        <title>Draft genome sequence of Xylaria hypoxylon DSM 108379, a ubiquitous saprotrophic-parasitic fungi on hardwood.</title>
        <authorList>
            <person name="Buettner E."/>
            <person name="Leonhardt S."/>
            <person name="Gebauer A.M."/>
            <person name="Liers C."/>
            <person name="Hofrichter M."/>
            <person name="Kellner H."/>
        </authorList>
    </citation>
    <scope>NUCLEOTIDE SEQUENCE [LARGE SCALE GENOMIC DNA]</scope>
    <source>
        <strain evidence="14 15">DSM 108379</strain>
    </source>
</reference>
<protein>
    <recommendedName>
        <fullName evidence="3">Mitochondrial import inner membrane translocase subunit TIM54</fullName>
    </recommendedName>
</protein>